<keyword evidence="2" id="KW-1185">Reference proteome</keyword>
<gene>
    <name evidence="1" type="ORF">O3P69_019030</name>
</gene>
<organism evidence="1 2">
    <name type="scientific">Scylla paramamosain</name>
    <name type="common">Mud crab</name>
    <dbReference type="NCBI Taxonomy" id="85552"/>
    <lineage>
        <taxon>Eukaryota</taxon>
        <taxon>Metazoa</taxon>
        <taxon>Ecdysozoa</taxon>
        <taxon>Arthropoda</taxon>
        <taxon>Crustacea</taxon>
        <taxon>Multicrustacea</taxon>
        <taxon>Malacostraca</taxon>
        <taxon>Eumalacostraca</taxon>
        <taxon>Eucarida</taxon>
        <taxon>Decapoda</taxon>
        <taxon>Pleocyemata</taxon>
        <taxon>Brachyura</taxon>
        <taxon>Eubrachyura</taxon>
        <taxon>Portunoidea</taxon>
        <taxon>Portunidae</taxon>
        <taxon>Portuninae</taxon>
        <taxon>Scylla</taxon>
    </lineage>
</organism>
<evidence type="ECO:0000313" key="2">
    <source>
        <dbReference type="Proteomes" id="UP001487740"/>
    </source>
</evidence>
<name>A0AAW0T7K6_SCYPA</name>
<comment type="caution">
    <text evidence="1">The sequence shown here is derived from an EMBL/GenBank/DDBJ whole genome shotgun (WGS) entry which is preliminary data.</text>
</comment>
<evidence type="ECO:0000313" key="1">
    <source>
        <dbReference type="EMBL" id="KAK8383371.1"/>
    </source>
</evidence>
<sequence length="134" mass="14699">MRLSPGIGTSGCTATIAAVYWQSSEESVEGQLQQTGSVLESKGIYAGGSSSSSTRHTWVSCLPAFLPQALHLFIHLYISSHAIFVCYHIRGFHLPQEGRSFAFSIPDLEGVFRARPNQTPTALILYLEENNLQL</sequence>
<reference evidence="1 2" key="1">
    <citation type="submission" date="2023-03" db="EMBL/GenBank/DDBJ databases">
        <title>High-quality genome of Scylla paramamosain provides insights in environmental adaptation.</title>
        <authorList>
            <person name="Zhang L."/>
        </authorList>
    </citation>
    <scope>NUCLEOTIDE SEQUENCE [LARGE SCALE GENOMIC DNA]</scope>
    <source>
        <strain evidence="1">LZ_2023a</strain>
        <tissue evidence="1">Muscle</tissue>
    </source>
</reference>
<proteinExistence type="predicted"/>
<dbReference type="Proteomes" id="UP001487740">
    <property type="component" value="Unassembled WGS sequence"/>
</dbReference>
<dbReference type="AlphaFoldDB" id="A0AAW0T7K6"/>
<protein>
    <submittedName>
        <fullName evidence="1">Uncharacterized protein</fullName>
    </submittedName>
</protein>
<accession>A0AAW0T7K6</accession>
<dbReference type="EMBL" id="JARAKH010000037">
    <property type="protein sequence ID" value="KAK8383371.1"/>
    <property type="molecule type" value="Genomic_DNA"/>
</dbReference>